<dbReference type="InterPro" id="IPR004332">
    <property type="entry name" value="Transposase_MuDR"/>
</dbReference>
<keyword evidence="3" id="KW-0862">Zinc</keyword>
<dbReference type="PANTHER" id="PTHR31973:SF187">
    <property type="entry name" value="MUTATOR TRANSPOSASE MUDRA PROTEIN"/>
    <property type="match status" value="1"/>
</dbReference>
<dbReference type="InterPro" id="IPR006564">
    <property type="entry name" value="Znf_PMZ"/>
</dbReference>
<evidence type="ECO:0000256" key="4">
    <source>
        <dbReference type="PROSITE-ProRule" id="PRU00047"/>
    </source>
</evidence>
<protein>
    <recommendedName>
        <fullName evidence="10">SWIM-type domain-containing protein</fullName>
    </recommendedName>
</protein>
<accession>S8DNV7</accession>
<dbReference type="AlphaFoldDB" id="S8DNV7"/>
<dbReference type="GO" id="GO:0008270">
    <property type="term" value="F:zinc ion binding"/>
    <property type="evidence" value="ECO:0007669"/>
    <property type="project" value="UniProtKB-KW"/>
</dbReference>
<evidence type="ECO:0000259" key="7">
    <source>
        <dbReference type="PROSITE" id="PS50966"/>
    </source>
</evidence>
<feature type="region of interest" description="Disordered" evidence="5">
    <location>
        <begin position="528"/>
        <end position="580"/>
    </location>
</feature>
<evidence type="ECO:0000313" key="9">
    <source>
        <dbReference type="Proteomes" id="UP000015453"/>
    </source>
</evidence>
<feature type="non-terminal residue" evidence="8">
    <location>
        <position position="580"/>
    </location>
</feature>
<dbReference type="GO" id="GO:0003676">
    <property type="term" value="F:nucleic acid binding"/>
    <property type="evidence" value="ECO:0007669"/>
    <property type="project" value="InterPro"/>
</dbReference>
<evidence type="ECO:0000256" key="1">
    <source>
        <dbReference type="ARBA" id="ARBA00022723"/>
    </source>
</evidence>
<feature type="compositionally biased region" description="Basic residues" evidence="5">
    <location>
        <begin position="553"/>
        <end position="568"/>
    </location>
</feature>
<feature type="domain" description="CCHC-type" evidence="6">
    <location>
        <begin position="565"/>
        <end position="580"/>
    </location>
</feature>
<dbReference type="EMBL" id="AUSU01004656">
    <property type="protein sequence ID" value="EPS64713.1"/>
    <property type="molecule type" value="Genomic_DNA"/>
</dbReference>
<dbReference type="OrthoDB" id="687700at2759"/>
<dbReference type="PROSITE" id="PS50158">
    <property type="entry name" value="ZF_CCHC"/>
    <property type="match status" value="1"/>
</dbReference>
<reference evidence="8 9" key="1">
    <citation type="journal article" date="2013" name="BMC Genomics">
        <title>The miniature genome of a carnivorous plant Genlisea aurea contains a low number of genes and short non-coding sequences.</title>
        <authorList>
            <person name="Leushkin E.V."/>
            <person name="Sutormin R.A."/>
            <person name="Nabieva E.R."/>
            <person name="Penin A.A."/>
            <person name="Kondrashov A.S."/>
            <person name="Logacheva M.D."/>
        </authorList>
    </citation>
    <scope>NUCLEOTIDE SEQUENCE [LARGE SCALE GENOMIC DNA]</scope>
</reference>
<dbReference type="InterPro" id="IPR018289">
    <property type="entry name" value="MULE_transposase_dom"/>
</dbReference>
<evidence type="ECO:0008006" key="10">
    <source>
        <dbReference type="Google" id="ProtNLM"/>
    </source>
</evidence>
<dbReference type="InterPro" id="IPR001878">
    <property type="entry name" value="Znf_CCHC"/>
</dbReference>
<dbReference type="Pfam" id="PF04434">
    <property type="entry name" value="SWIM"/>
    <property type="match status" value="1"/>
</dbReference>
<keyword evidence="9" id="KW-1185">Reference proteome</keyword>
<dbReference type="Pfam" id="PF03108">
    <property type="entry name" value="DBD_Tnp_Mut"/>
    <property type="match status" value="1"/>
</dbReference>
<feature type="domain" description="SWIM-type" evidence="7">
    <location>
        <begin position="452"/>
        <end position="484"/>
    </location>
</feature>
<feature type="non-terminal residue" evidence="8">
    <location>
        <position position="1"/>
    </location>
</feature>
<dbReference type="InterPro" id="IPR007527">
    <property type="entry name" value="Znf_SWIM"/>
</dbReference>
<organism evidence="8 9">
    <name type="scientific">Genlisea aurea</name>
    <dbReference type="NCBI Taxonomy" id="192259"/>
    <lineage>
        <taxon>Eukaryota</taxon>
        <taxon>Viridiplantae</taxon>
        <taxon>Streptophyta</taxon>
        <taxon>Embryophyta</taxon>
        <taxon>Tracheophyta</taxon>
        <taxon>Spermatophyta</taxon>
        <taxon>Magnoliopsida</taxon>
        <taxon>eudicotyledons</taxon>
        <taxon>Gunneridae</taxon>
        <taxon>Pentapetalae</taxon>
        <taxon>asterids</taxon>
        <taxon>lamiids</taxon>
        <taxon>Lamiales</taxon>
        <taxon>Lentibulariaceae</taxon>
        <taxon>Genlisea</taxon>
    </lineage>
</organism>
<sequence length="580" mass="66670">LGMKFHSRDEAREVIKTHCFRRGKSVSFDKIESLRVVAYCRTVVGCPWFVRIARSKNGGPWQLRCMNEVHAEHCGWDHIGKSIKSSWLAKAYLKKIREDPNMKPKTFRKVMSTSLNVEISKYAAYRARKRAINIMHGHHMEQFNRIYNYLAEVKRKNPDVRCVMRVQPSARVKKQFQRLYFCFGACRDGFLVSCRPLVGLDGCFLKGSFEDELLVAIGLDPNNSICPIAWAMVEGENKSSWTWFLNLLKFDLKISEENMRDFTFMSDKDKGLTPALQMLFPTSHFRFCVRHLYENMKKKGFGSAEVKMALWMAARATRQEIFNSRMAELKELNKDAHKWLEDKPPQQWSRAFFDESVKCDTLLNNMSESFNSCIIEARGQPIIQLFETIRNLVMVRLQSCRENAAKWSGGLCPRITQLLEKSIAATKRCSAAVCNDGVWQITDCNDSVPEQFIVDLVQKSCSCRRWSLTGIPCGHAVKAMWCSQKNPSDGVYEYYSVETYKKCYAGTIFGIDSYQYWPAVDKPALIPPLDRKKRGRPKTLRKRAAGEPPPGLGRKKVKGTSRPMKCKRCSQPGHNSRTCK</sequence>
<evidence type="ECO:0000256" key="5">
    <source>
        <dbReference type="SAM" id="MobiDB-lite"/>
    </source>
</evidence>
<dbReference type="Proteomes" id="UP000015453">
    <property type="component" value="Unassembled WGS sequence"/>
</dbReference>
<name>S8DNV7_9LAMI</name>
<evidence type="ECO:0000259" key="6">
    <source>
        <dbReference type="PROSITE" id="PS50158"/>
    </source>
</evidence>
<feature type="compositionally biased region" description="Basic residues" evidence="5">
    <location>
        <begin position="531"/>
        <end position="543"/>
    </location>
</feature>
<dbReference type="Pfam" id="PF10551">
    <property type="entry name" value="MULE"/>
    <property type="match status" value="1"/>
</dbReference>
<evidence type="ECO:0000256" key="2">
    <source>
        <dbReference type="ARBA" id="ARBA00022771"/>
    </source>
</evidence>
<evidence type="ECO:0000256" key="3">
    <source>
        <dbReference type="ARBA" id="ARBA00022833"/>
    </source>
</evidence>
<gene>
    <name evidence="8" type="ORF">M569_10068</name>
</gene>
<comment type="caution">
    <text evidence="8">The sequence shown here is derived from an EMBL/GenBank/DDBJ whole genome shotgun (WGS) entry which is preliminary data.</text>
</comment>
<proteinExistence type="predicted"/>
<dbReference type="SMART" id="SM00575">
    <property type="entry name" value="ZnF_PMZ"/>
    <property type="match status" value="1"/>
</dbReference>
<evidence type="ECO:0000313" key="8">
    <source>
        <dbReference type="EMBL" id="EPS64713.1"/>
    </source>
</evidence>
<keyword evidence="2 4" id="KW-0863">Zinc-finger</keyword>
<dbReference type="PANTHER" id="PTHR31973">
    <property type="entry name" value="POLYPROTEIN, PUTATIVE-RELATED"/>
    <property type="match status" value="1"/>
</dbReference>
<keyword evidence="1" id="KW-0479">Metal-binding</keyword>
<dbReference type="PROSITE" id="PS50966">
    <property type="entry name" value="ZF_SWIM"/>
    <property type="match status" value="1"/>
</dbReference>